<dbReference type="InterPro" id="IPR036397">
    <property type="entry name" value="RNaseH_sf"/>
</dbReference>
<dbReference type="PANTHER" id="PTHR47074:SF61">
    <property type="entry name" value="RNASE H TYPE-1 DOMAIN-CONTAINING PROTEIN"/>
    <property type="match status" value="1"/>
</dbReference>
<dbReference type="GO" id="GO:0004523">
    <property type="term" value="F:RNA-DNA hybrid ribonuclease activity"/>
    <property type="evidence" value="ECO:0007669"/>
    <property type="project" value="InterPro"/>
</dbReference>
<protein>
    <recommendedName>
        <fullName evidence="5">Reverse transcriptase zinc-binding domain-containing protein</fullName>
    </recommendedName>
</protein>
<evidence type="ECO:0000313" key="4">
    <source>
        <dbReference type="Proteomes" id="UP001165190"/>
    </source>
</evidence>
<dbReference type="Pfam" id="PF13966">
    <property type="entry name" value="zf-RVT"/>
    <property type="match status" value="1"/>
</dbReference>
<dbReference type="Proteomes" id="UP001165190">
    <property type="component" value="Unassembled WGS sequence"/>
</dbReference>
<gene>
    <name evidence="3" type="ORF">HRI_001578900</name>
</gene>
<dbReference type="InterPro" id="IPR044730">
    <property type="entry name" value="RNase_H-like_dom_plant"/>
</dbReference>
<dbReference type="CDD" id="cd06222">
    <property type="entry name" value="RNase_H_like"/>
    <property type="match status" value="1"/>
</dbReference>
<accession>A0A9W7HKN7</accession>
<dbReference type="AlphaFoldDB" id="A0A9W7HKN7"/>
<dbReference type="InterPro" id="IPR002156">
    <property type="entry name" value="RNaseH_domain"/>
</dbReference>
<name>A0A9W7HKN7_HIBTR</name>
<dbReference type="EMBL" id="BSYR01000016">
    <property type="protein sequence ID" value="GMI79096.1"/>
    <property type="molecule type" value="Genomic_DNA"/>
</dbReference>
<dbReference type="GO" id="GO:0003676">
    <property type="term" value="F:nucleic acid binding"/>
    <property type="evidence" value="ECO:0007669"/>
    <property type="project" value="InterPro"/>
</dbReference>
<keyword evidence="4" id="KW-1185">Reference proteome</keyword>
<evidence type="ECO:0000313" key="3">
    <source>
        <dbReference type="EMBL" id="GMI79096.1"/>
    </source>
</evidence>
<dbReference type="InterPro" id="IPR012337">
    <property type="entry name" value="RNaseH-like_sf"/>
</dbReference>
<dbReference type="OrthoDB" id="959921at2759"/>
<organism evidence="3 4">
    <name type="scientific">Hibiscus trionum</name>
    <name type="common">Flower of an hour</name>
    <dbReference type="NCBI Taxonomy" id="183268"/>
    <lineage>
        <taxon>Eukaryota</taxon>
        <taxon>Viridiplantae</taxon>
        <taxon>Streptophyta</taxon>
        <taxon>Embryophyta</taxon>
        <taxon>Tracheophyta</taxon>
        <taxon>Spermatophyta</taxon>
        <taxon>Magnoliopsida</taxon>
        <taxon>eudicotyledons</taxon>
        <taxon>Gunneridae</taxon>
        <taxon>Pentapetalae</taxon>
        <taxon>rosids</taxon>
        <taxon>malvids</taxon>
        <taxon>Malvales</taxon>
        <taxon>Malvaceae</taxon>
        <taxon>Malvoideae</taxon>
        <taxon>Hibiscus</taxon>
    </lineage>
</organism>
<reference evidence="3" key="1">
    <citation type="submission" date="2023-05" db="EMBL/GenBank/DDBJ databases">
        <title>Genome and transcriptome analyses reveal genes involved in the formation of fine ridges on petal epidermal cells in Hibiscus trionum.</title>
        <authorList>
            <person name="Koshimizu S."/>
            <person name="Masuda S."/>
            <person name="Ishii T."/>
            <person name="Shirasu K."/>
            <person name="Hoshino A."/>
            <person name="Arita M."/>
        </authorList>
    </citation>
    <scope>NUCLEOTIDE SEQUENCE</scope>
    <source>
        <strain evidence="3">Hamamatsu line</strain>
    </source>
</reference>
<evidence type="ECO:0008006" key="5">
    <source>
        <dbReference type="Google" id="ProtNLM"/>
    </source>
</evidence>
<dbReference type="Gene3D" id="3.30.420.10">
    <property type="entry name" value="Ribonuclease H-like superfamily/Ribonuclease H"/>
    <property type="match status" value="1"/>
</dbReference>
<evidence type="ECO:0000259" key="2">
    <source>
        <dbReference type="Pfam" id="PF13966"/>
    </source>
</evidence>
<proteinExistence type="predicted"/>
<feature type="domain" description="RNase H type-1" evidence="1">
    <location>
        <begin position="396"/>
        <end position="516"/>
    </location>
</feature>
<dbReference type="Pfam" id="PF13456">
    <property type="entry name" value="RVT_3"/>
    <property type="match status" value="1"/>
</dbReference>
<dbReference type="PANTHER" id="PTHR47074">
    <property type="entry name" value="BNAC02G40300D PROTEIN"/>
    <property type="match status" value="1"/>
</dbReference>
<evidence type="ECO:0000259" key="1">
    <source>
        <dbReference type="Pfam" id="PF13456"/>
    </source>
</evidence>
<comment type="caution">
    <text evidence="3">The sequence shown here is derived from an EMBL/GenBank/DDBJ whole genome shotgun (WGS) entry which is preliminary data.</text>
</comment>
<sequence length="549" mass="61256">MSCFLLPKTLCKELENILASFWWRNSKEKRGIHWCTWAELCNLKDLGGLGFRDLAKFNIALLAKQGWRLVTNPSSLVSRLLRAKYYPASDFMRARLGSSPSNIWRSIWSARALLEKGIRWKVGCGCLIDVWNDHWLPGPYLKKVSSNQCPDVKWVADLIDSDAGCWKSDLVRAIFSLNEALEILSIPLPMGPQPDTKVWCGEKSGSYSVRSGNRMLLPSSPNPPQNDSLFRVIWNSNCPSKMNIQCWKFIRNFVPTKINLCVRKVASDPTCVKCLQAPEDIIHVLCECVLAKQVWDRISIKEPTNATDLSLHDWLTEVFIINGQHRIQEIIITLYALWFARNKFVFEGIAMKTEEIITYVRGYCLDLCALKSSLAPANAASSVCWSPPSPPFVKINVDARFNATTKSAQVGVLIRDSEGLILGAKAAKLNHTSSSFAVEAEAVVHGVRLALDLGFRNAVVEGDALSIIKKLHVTGEDRSEVSALVWSALHLAKSFQRISFAFVAREGNIAAHELARTPLTSATEIVWVEEAPASVEALAAVDRRHFDPP</sequence>
<feature type="domain" description="Reverse transcriptase zinc-binding" evidence="2">
    <location>
        <begin position="207"/>
        <end position="295"/>
    </location>
</feature>
<dbReference type="InterPro" id="IPR026960">
    <property type="entry name" value="RVT-Znf"/>
</dbReference>
<dbReference type="InterPro" id="IPR052929">
    <property type="entry name" value="RNase_H-like_EbsB-rel"/>
</dbReference>
<dbReference type="SUPFAM" id="SSF53098">
    <property type="entry name" value="Ribonuclease H-like"/>
    <property type="match status" value="1"/>
</dbReference>